<name>A0A1H0RA48_9ACTN</name>
<dbReference type="AlphaFoldDB" id="A0A1H0RA48"/>
<accession>A0A1H0RA48</accession>
<organism evidence="1 2">
    <name type="scientific">Nakamurella panacisegetis</name>
    <dbReference type="NCBI Taxonomy" id="1090615"/>
    <lineage>
        <taxon>Bacteria</taxon>
        <taxon>Bacillati</taxon>
        <taxon>Actinomycetota</taxon>
        <taxon>Actinomycetes</taxon>
        <taxon>Nakamurellales</taxon>
        <taxon>Nakamurellaceae</taxon>
        <taxon>Nakamurella</taxon>
    </lineage>
</organism>
<protein>
    <submittedName>
        <fullName evidence="1">Uncharacterized protein</fullName>
    </submittedName>
</protein>
<keyword evidence="2" id="KW-1185">Reference proteome</keyword>
<evidence type="ECO:0000313" key="1">
    <source>
        <dbReference type="EMBL" id="SDP25886.1"/>
    </source>
</evidence>
<reference evidence="1 2" key="1">
    <citation type="submission" date="2016-10" db="EMBL/GenBank/DDBJ databases">
        <authorList>
            <person name="de Groot N.N."/>
        </authorList>
    </citation>
    <scope>NUCLEOTIDE SEQUENCE [LARGE SCALE GENOMIC DNA]</scope>
    <source>
        <strain evidence="2">P4-7,KCTC 19426,CECT 7604</strain>
    </source>
</reference>
<proteinExistence type="predicted"/>
<evidence type="ECO:0000313" key="2">
    <source>
        <dbReference type="Proteomes" id="UP000198741"/>
    </source>
</evidence>
<dbReference type="EMBL" id="LT629710">
    <property type="protein sequence ID" value="SDP25886.1"/>
    <property type="molecule type" value="Genomic_DNA"/>
</dbReference>
<sequence length="31" mass="3254">MTATFGRAEGDPASVSETCPSPVRFVRAVLT</sequence>
<dbReference type="Proteomes" id="UP000198741">
    <property type="component" value="Chromosome I"/>
</dbReference>
<gene>
    <name evidence="1" type="ORF">SAMN04515671_3449</name>
</gene>